<dbReference type="InterPro" id="IPR003329">
    <property type="entry name" value="Cytidylyl_trans"/>
</dbReference>
<dbReference type="OrthoDB" id="9805604at2"/>
<dbReference type="STRING" id="1123308.GCA_000380085_00450"/>
<keyword evidence="2" id="KW-1185">Reference proteome</keyword>
<accession>A0A239SL72</accession>
<dbReference type="Proteomes" id="UP000215185">
    <property type="component" value="Chromosome 1"/>
</dbReference>
<dbReference type="AlphaFoldDB" id="A0A239SL72"/>
<proteinExistence type="predicted"/>
<dbReference type="InterPro" id="IPR029044">
    <property type="entry name" value="Nucleotide-diphossugar_trans"/>
</dbReference>
<name>A0A239SL72_9STRE</name>
<protein>
    <submittedName>
        <fullName evidence="1">N-Acetylneuraminate cytidylyltransferase</fullName>
        <ecNumber evidence="1">2.7.7.43</ecNumber>
    </submittedName>
</protein>
<sequence length="226" mass="25851">MLYLTAQSFIAIITARSGSKALPNKNIQKVGNRTLIEITAEEALASGIFSEIVFSTDSEEYAEILRPYGVTIDLRPQYLAEDTTPHLDTLRYVLRRYPDHQDYMLLQPTSPFRRAEHMIEAYKLYQTGQFDSVVSFTQVDKPTRLITRLVDDKPVDIYGNDKAYTRQGQEKEYTTNGAIYISSKGNYLKKGSYLDEHCGVYLMNKRDSLDIDDEIDLLLANVLNNQ</sequence>
<organism evidence="1 2">
    <name type="scientific">Streptococcus merionis</name>
    <dbReference type="NCBI Taxonomy" id="400065"/>
    <lineage>
        <taxon>Bacteria</taxon>
        <taxon>Bacillati</taxon>
        <taxon>Bacillota</taxon>
        <taxon>Bacilli</taxon>
        <taxon>Lactobacillales</taxon>
        <taxon>Streptococcaceae</taxon>
        <taxon>Streptococcus</taxon>
    </lineage>
</organism>
<keyword evidence="1" id="KW-0548">Nucleotidyltransferase</keyword>
<dbReference type="EMBL" id="LT906439">
    <property type="protein sequence ID" value="SNU86185.1"/>
    <property type="molecule type" value="Genomic_DNA"/>
</dbReference>
<dbReference type="CDD" id="cd02513">
    <property type="entry name" value="CMP-NeuAc_Synthase"/>
    <property type="match status" value="1"/>
</dbReference>
<gene>
    <name evidence="1" type="primary">cps16V</name>
    <name evidence="1" type="ORF">SAMEA4412692_00119</name>
</gene>
<dbReference type="EC" id="2.7.7.43" evidence="1"/>
<dbReference type="eggNOG" id="COG1083">
    <property type="taxonomic scope" value="Bacteria"/>
</dbReference>
<evidence type="ECO:0000313" key="1">
    <source>
        <dbReference type="EMBL" id="SNU86185.1"/>
    </source>
</evidence>
<reference evidence="1 2" key="1">
    <citation type="submission" date="2017-06" db="EMBL/GenBank/DDBJ databases">
        <authorList>
            <consortium name="Pathogen Informatics"/>
        </authorList>
    </citation>
    <scope>NUCLEOTIDE SEQUENCE [LARGE SCALE GENOMIC DNA]</scope>
    <source>
        <strain evidence="1 2">NCTC13788</strain>
    </source>
</reference>
<dbReference type="SUPFAM" id="SSF53448">
    <property type="entry name" value="Nucleotide-diphospho-sugar transferases"/>
    <property type="match status" value="1"/>
</dbReference>
<dbReference type="Gene3D" id="3.90.550.10">
    <property type="entry name" value="Spore Coat Polysaccharide Biosynthesis Protein SpsA, Chain A"/>
    <property type="match status" value="1"/>
</dbReference>
<dbReference type="KEGG" id="smen:SAMEA4412692_0119"/>
<dbReference type="PANTHER" id="PTHR21485">
    <property type="entry name" value="HAD SUPERFAMILY MEMBERS CMAS AND KDSC"/>
    <property type="match status" value="1"/>
</dbReference>
<dbReference type="Pfam" id="PF02348">
    <property type="entry name" value="CTP_transf_3"/>
    <property type="match status" value="1"/>
</dbReference>
<keyword evidence="1" id="KW-0808">Transferase</keyword>
<dbReference type="PANTHER" id="PTHR21485:SF6">
    <property type="entry name" value="N-ACYLNEURAMINATE CYTIDYLYLTRANSFERASE-RELATED"/>
    <property type="match status" value="1"/>
</dbReference>
<dbReference type="GO" id="GO:0008781">
    <property type="term" value="F:N-acylneuraminate cytidylyltransferase activity"/>
    <property type="evidence" value="ECO:0007669"/>
    <property type="project" value="UniProtKB-EC"/>
</dbReference>
<dbReference type="InterPro" id="IPR050793">
    <property type="entry name" value="CMP-NeuNAc_synthase"/>
</dbReference>
<evidence type="ECO:0000313" key="2">
    <source>
        <dbReference type="Proteomes" id="UP000215185"/>
    </source>
</evidence>